<accession>A0A9J7AML0</accession>
<dbReference type="KEGG" id="naci:NUH88_13345"/>
<dbReference type="PANTHER" id="PTHR44366:SF1">
    <property type="entry name" value="UDP-N-ACETYLGLUCOSAMINE--PEPTIDE N-ACETYLGLUCOSAMINYLTRANSFERASE 110 KDA SUBUNIT"/>
    <property type="match status" value="1"/>
</dbReference>
<dbReference type="AlphaFoldDB" id="A0A9J7AML0"/>
<evidence type="ECO:0000313" key="2">
    <source>
        <dbReference type="EMBL" id="UUX48398.1"/>
    </source>
</evidence>
<dbReference type="InterPro" id="IPR019734">
    <property type="entry name" value="TPR_rpt"/>
</dbReference>
<dbReference type="Gene3D" id="3.40.50.2000">
    <property type="entry name" value="Glycogen Phosphorylase B"/>
    <property type="match status" value="1"/>
</dbReference>
<dbReference type="RefSeq" id="WP_257766905.1">
    <property type="nucleotide sequence ID" value="NZ_CP102480.1"/>
</dbReference>
<dbReference type="PROSITE" id="PS50005">
    <property type="entry name" value="TPR"/>
    <property type="match status" value="3"/>
</dbReference>
<reference evidence="2" key="1">
    <citation type="submission" date="2022-08" db="EMBL/GenBank/DDBJ databases">
        <title>Nisaea acidiphila sp. nov., isolated from a marine algal debris and emended description of the genus Nisaea Urios et al. 2008.</title>
        <authorList>
            <person name="Kwon K."/>
        </authorList>
    </citation>
    <scope>NUCLEOTIDE SEQUENCE</scope>
    <source>
        <strain evidence="2">MEBiC11861</strain>
    </source>
</reference>
<dbReference type="EMBL" id="CP102480">
    <property type="protein sequence ID" value="UUX48398.1"/>
    <property type="molecule type" value="Genomic_DNA"/>
</dbReference>
<protein>
    <submittedName>
        <fullName evidence="2">Tetratricopeptide repeat protein</fullName>
    </submittedName>
</protein>
<organism evidence="2 3">
    <name type="scientific">Nisaea acidiphila</name>
    <dbReference type="NCBI Taxonomy" id="1862145"/>
    <lineage>
        <taxon>Bacteria</taxon>
        <taxon>Pseudomonadati</taxon>
        <taxon>Pseudomonadota</taxon>
        <taxon>Alphaproteobacteria</taxon>
        <taxon>Rhodospirillales</taxon>
        <taxon>Thalassobaculaceae</taxon>
        <taxon>Nisaea</taxon>
    </lineage>
</organism>
<feature type="repeat" description="TPR" evidence="1">
    <location>
        <begin position="115"/>
        <end position="148"/>
    </location>
</feature>
<dbReference type="SUPFAM" id="SSF48452">
    <property type="entry name" value="TPR-like"/>
    <property type="match status" value="1"/>
</dbReference>
<feature type="repeat" description="TPR" evidence="1">
    <location>
        <begin position="217"/>
        <end position="250"/>
    </location>
</feature>
<evidence type="ECO:0000256" key="1">
    <source>
        <dbReference type="PROSITE-ProRule" id="PRU00339"/>
    </source>
</evidence>
<dbReference type="SMART" id="SM00028">
    <property type="entry name" value="TPR"/>
    <property type="match status" value="5"/>
</dbReference>
<name>A0A9J7AML0_9PROT</name>
<dbReference type="Proteomes" id="UP001060336">
    <property type="component" value="Chromosome"/>
</dbReference>
<dbReference type="Gene3D" id="1.25.40.10">
    <property type="entry name" value="Tetratricopeptide repeat domain"/>
    <property type="match status" value="3"/>
</dbReference>
<dbReference type="InterPro" id="IPR037919">
    <property type="entry name" value="OGT"/>
</dbReference>
<evidence type="ECO:0000313" key="3">
    <source>
        <dbReference type="Proteomes" id="UP001060336"/>
    </source>
</evidence>
<gene>
    <name evidence="2" type="ORF">NUH88_13345</name>
</gene>
<dbReference type="GO" id="GO:0097363">
    <property type="term" value="F:protein O-acetylglucosaminyltransferase activity"/>
    <property type="evidence" value="ECO:0007669"/>
    <property type="project" value="TreeGrafter"/>
</dbReference>
<dbReference type="InterPro" id="IPR011990">
    <property type="entry name" value="TPR-like_helical_dom_sf"/>
</dbReference>
<dbReference type="Pfam" id="PF13432">
    <property type="entry name" value="TPR_16"/>
    <property type="match status" value="2"/>
</dbReference>
<proteinExistence type="predicted"/>
<feature type="repeat" description="TPR" evidence="1">
    <location>
        <begin position="251"/>
        <end position="284"/>
    </location>
</feature>
<dbReference type="PANTHER" id="PTHR44366">
    <property type="entry name" value="UDP-N-ACETYLGLUCOSAMINE--PEPTIDE N-ACETYLGLUCOSAMINYLTRANSFERASE 110 KDA SUBUNIT"/>
    <property type="match status" value="1"/>
</dbReference>
<dbReference type="SUPFAM" id="SSF53756">
    <property type="entry name" value="UDP-Glycosyltransferase/glycogen phosphorylase"/>
    <property type="match status" value="1"/>
</dbReference>
<dbReference type="GO" id="GO:0006493">
    <property type="term" value="P:protein O-linked glycosylation"/>
    <property type="evidence" value="ECO:0007669"/>
    <property type="project" value="InterPro"/>
</dbReference>
<keyword evidence="1" id="KW-0802">TPR repeat</keyword>
<sequence>MKPIDLPTRARMHQQGKAVLKLIEEGKAAEAEKAIAEVRKDVGLTCLFTGLGARVELLKGNKEAAREQLKAALSMSAAGDVMFNRLALGLAKDLGEDALLESAFDVALRNTPSDSQIRYAAGGYFYRRGDVGAATRHYEAAVNLKPRFVQGMRDLALVYWEEGERERAIRVLKRGKEFDSDIKTKALEVGNARYGLRNLEGAVMAYEMVIAFEPEYSACYSNLGSVFRQLHEYGKSRKALKKAAITEPENSGAYYNLGNLEKEAACLDESIKAFRRAIFLKPDSAQFHWNCALALLADGALGEGFREYEWRWKTSTFPTKKRDFKQPEWDGTPLEGRTLLVIAEQGIGDALQFLRFLPDAVRKAQSGKKKGKIILEAHEEVLDLYAEYADIVDLAPRKPGVEPEFDLHVAQLSLPLLLGTETVDDLPKAPYINSIGPERFPVPDLDPKKLNVGVVWGGNPAFPGDDIRSSRIEHYGPFFELEGVQCYSLQKGPRENDLANAPPSLVRLSPDIKSFADTVSIVRQLDVTVTTCTSVAHLVGGMGCPVFVLLSHNPDWRWLQHRDDSPWYPSARLFRQSVPGDWAGVVARASEALVKLREEKTDK</sequence>
<keyword evidence="3" id="KW-1185">Reference proteome</keyword>